<organism evidence="1 2">
    <name type="scientific">Allosphingosinicella flava</name>
    <dbReference type="NCBI Taxonomy" id="2771430"/>
    <lineage>
        <taxon>Bacteria</taxon>
        <taxon>Pseudomonadati</taxon>
        <taxon>Pseudomonadota</taxon>
        <taxon>Alphaproteobacteria</taxon>
        <taxon>Sphingomonadales</taxon>
        <taxon>Sphingomonadaceae</taxon>
        <taxon>Allosphingosinicella</taxon>
    </lineage>
</organism>
<reference evidence="1 2" key="1">
    <citation type="submission" date="2020-11" db="EMBL/GenBank/DDBJ databases">
        <title>Genome seq and assembly of Sphingosinicella sp.</title>
        <authorList>
            <person name="Chhetri G."/>
        </authorList>
    </citation>
    <scope>NUCLEOTIDE SEQUENCE [LARGE SCALE GENOMIC DNA]</scope>
    <source>
        <strain evidence="1 2">UDD2</strain>
    </source>
</reference>
<dbReference type="AlphaFoldDB" id="A0A7T2LNH0"/>
<keyword evidence="2" id="KW-1185">Reference proteome</keyword>
<accession>A0A7T2LNH0</accession>
<dbReference type="EMBL" id="CP065592">
    <property type="protein sequence ID" value="QPQ56182.1"/>
    <property type="molecule type" value="Genomic_DNA"/>
</dbReference>
<dbReference type="Gene3D" id="1.20.910.10">
    <property type="entry name" value="Heme oxygenase-like"/>
    <property type="match status" value="1"/>
</dbReference>
<sequence>MRAATAACHERVDALFSAFDLSTLEGYSAFLAAQAEAHVPIEAALDDAGIERIVPDWAERKRGSFILADLSDLGRHPEGWDWDDAGALRLDDKEGKAALLGALYVLEGSRLGGSVLKRQVPAHLPTRFLGAPQQPGAWRKLLEMLDVFLYEPALVDAAAGAARQVFESFERAGKRVLENV</sequence>
<dbReference type="SUPFAM" id="SSF48613">
    <property type="entry name" value="Heme oxygenase-like"/>
    <property type="match status" value="1"/>
</dbReference>
<dbReference type="Proteomes" id="UP000594873">
    <property type="component" value="Chromosome"/>
</dbReference>
<protein>
    <submittedName>
        <fullName evidence="1">Biliverdin-producing heme oxygenase</fullName>
    </submittedName>
</protein>
<evidence type="ECO:0000313" key="1">
    <source>
        <dbReference type="EMBL" id="QPQ56182.1"/>
    </source>
</evidence>
<gene>
    <name evidence="1" type="ORF">IC614_01295</name>
</gene>
<dbReference type="KEGG" id="sflv:IC614_01295"/>
<proteinExistence type="predicted"/>
<name>A0A7T2LNH0_9SPHN</name>
<dbReference type="InterPro" id="IPR016084">
    <property type="entry name" value="Haem_Oase-like_multi-hlx"/>
</dbReference>
<evidence type="ECO:0000313" key="2">
    <source>
        <dbReference type="Proteomes" id="UP000594873"/>
    </source>
</evidence>
<dbReference type="CDD" id="cd19166">
    <property type="entry name" value="HemeO-bac"/>
    <property type="match status" value="1"/>
</dbReference>